<protein>
    <submittedName>
        <fullName evidence="6">Mannoside ABC transport system, ATP-binding protein 1</fullName>
    </submittedName>
</protein>
<organism evidence="6">
    <name type="scientific">uncultured Friedmanniella sp</name>
    <dbReference type="NCBI Taxonomy" id="335381"/>
    <lineage>
        <taxon>Bacteria</taxon>
        <taxon>Bacillati</taxon>
        <taxon>Actinomycetota</taxon>
        <taxon>Actinomycetes</taxon>
        <taxon>Propionibacteriales</taxon>
        <taxon>Nocardioidaceae</taxon>
        <taxon>Friedmanniella</taxon>
        <taxon>environmental samples</taxon>
    </lineage>
</organism>
<evidence type="ECO:0000259" key="5">
    <source>
        <dbReference type="PROSITE" id="PS50893"/>
    </source>
</evidence>
<feature type="region of interest" description="Disordered" evidence="4">
    <location>
        <begin position="332"/>
        <end position="382"/>
    </location>
</feature>
<keyword evidence="3 6" id="KW-0067">ATP-binding</keyword>
<dbReference type="InterPro" id="IPR027417">
    <property type="entry name" value="P-loop_NTPase"/>
</dbReference>
<keyword evidence="2" id="KW-0547">Nucleotide-binding</keyword>
<dbReference type="InterPro" id="IPR003439">
    <property type="entry name" value="ABC_transporter-like_ATP-bd"/>
</dbReference>
<dbReference type="InterPro" id="IPR003593">
    <property type="entry name" value="AAA+_ATPase"/>
</dbReference>
<gene>
    <name evidence="6" type="ORF">AVDCRST_MAG48-181</name>
</gene>
<proteinExistence type="predicted"/>
<dbReference type="Pfam" id="PF00005">
    <property type="entry name" value="ABC_tran"/>
    <property type="match status" value="1"/>
</dbReference>
<dbReference type="Pfam" id="PF08352">
    <property type="entry name" value="oligo_HPY"/>
    <property type="match status" value="1"/>
</dbReference>
<dbReference type="Gene3D" id="3.40.50.300">
    <property type="entry name" value="P-loop containing nucleotide triphosphate hydrolases"/>
    <property type="match status" value="1"/>
</dbReference>
<evidence type="ECO:0000256" key="4">
    <source>
        <dbReference type="SAM" id="MobiDB-lite"/>
    </source>
</evidence>
<dbReference type="SMART" id="SM00382">
    <property type="entry name" value="AAA"/>
    <property type="match status" value="1"/>
</dbReference>
<name>A0A6J4JSZ5_9ACTN</name>
<keyword evidence="1" id="KW-0813">Transport</keyword>
<feature type="compositionally biased region" description="Basic and acidic residues" evidence="4">
    <location>
        <begin position="348"/>
        <end position="361"/>
    </location>
</feature>
<dbReference type="PANTHER" id="PTHR43067">
    <property type="entry name" value="OLIGOPEPTIDE/DIPEPTIDE ABC TRANSPORTER, ATPASE SUBUNIT"/>
    <property type="match status" value="1"/>
</dbReference>
<dbReference type="InterPro" id="IPR013563">
    <property type="entry name" value="Oligopep_ABC_C"/>
</dbReference>
<dbReference type="AlphaFoldDB" id="A0A6J4JSZ5"/>
<dbReference type="PANTHER" id="PTHR43067:SF3">
    <property type="entry name" value="MALTOSE ABC TRANSPORTER, ATP-BINDING PROTEIN"/>
    <property type="match status" value="1"/>
</dbReference>
<dbReference type="GO" id="GO:0015833">
    <property type="term" value="P:peptide transport"/>
    <property type="evidence" value="ECO:0007669"/>
    <property type="project" value="InterPro"/>
</dbReference>
<dbReference type="GO" id="GO:0016887">
    <property type="term" value="F:ATP hydrolysis activity"/>
    <property type="evidence" value="ECO:0007669"/>
    <property type="project" value="InterPro"/>
</dbReference>
<dbReference type="NCBIfam" id="TIGR01727">
    <property type="entry name" value="oligo_HPY"/>
    <property type="match status" value="1"/>
</dbReference>
<evidence type="ECO:0000256" key="2">
    <source>
        <dbReference type="ARBA" id="ARBA00022741"/>
    </source>
</evidence>
<feature type="domain" description="ABC transporter" evidence="5">
    <location>
        <begin position="5"/>
        <end position="257"/>
    </location>
</feature>
<accession>A0A6J4JSZ5</accession>
<sequence>MTRLLNAENLRAAYRTPDGRQVFAVDDVSVYIDEGEVLGVAGESGSGKSTLGAILSLTARPPLYVESGALEIDGKRQELGERSKIPRTWRGSVVSLLPQGAMNSISPTQRIRDLVFDVMRAHDRSIKRDEALDRARDRLKSLDLPVRVLDSYPHQLSGGMKQRTVTIISTLLNPRLLIADEPTSALDVSSQKALIDMLLQMLEQKIMSGVVFVTHDLPVLRTVSDRIAIMYAGKIVEVGDAEEITERPRHPYAGALLGAVLVPEPRYRQMRVFGIPGSPPSLADPPSGCRFHPRCGVAYPECETEEPPHVGDELRYAKCFWAKKHPGESVPLEAVTSGTLADADPLGDDPRPAESEQHDDVDGSAAATQTAGAEVPAGGRTA</sequence>
<evidence type="ECO:0000256" key="1">
    <source>
        <dbReference type="ARBA" id="ARBA00022448"/>
    </source>
</evidence>
<dbReference type="SUPFAM" id="SSF52540">
    <property type="entry name" value="P-loop containing nucleoside triphosphate hydrolases"/>
    <property type="match status" value="1"/>
</dbReference>
<dbReference type="GO" id="GO:0005524">
    <property type="term" value="F:ATP binding"/>
    <property type="evidence" value="ECO:0007669"/>
    <property type="project" value="UniProtKB-KW"/>
</dbReference>
<reference evidence="6" key="1">
    <citation type="submission" date="2020-02" db="EMBL/GenBank/DDBJ databases">
        <authorList>
            <person name="Meier V. D."/>
        </authorList>
    </citation>
    <scope>NUCLEOTIDE SEQUENCE</scope>
    <source>
        <strain evidence="6">AVDCRST_MAG48</strain>
    </source>
</reference>
<dbReference type="CDD" id="cd03257">
    <property type="entry name" value="ABC_NikE_OppD_transporters"/>
    <property type="match status" value="1"/>
</dbReference>
<dbReference type="EMBL" id="CADCTS010000027">
    <property type="protein sequence ID" value="CAA9286672.1"/>
    <property type="molecule type" value="Genomic_DNA"/>
</dbReference>
<evidence type="ECO:0000313" key="6">
    <source>
        <dbReference type="EMBL" id="CAA9286672.1"/>
    </source>
</evidence>
<dbReference type="PROSITE" id="PS50893">
    <property type="entry name" value="ABC_TRANSPORTER_2"/>
    <property type="match status" value="1"/>
</dbReference>
<evidence type="ECO:0000256" key="3">
    <source>
        <dbReference type="ARBA" id="ARBA00022840"/>
    </source>
</evidence>